<dbReference type="OrthoDB" id="9802051at2"/>
<dbReference type="Gene3D" id="3.90.1530.30">
    <property type="match status" value="1"/>
</dbReference>
<dbReference type="Proteomes" id="UP000183816">
    <property type="component" value="Unassembled WGS sequence"/>
</dbReference>
<dbReference type="Pfam" id="PF02195">
    <property type="entry name" value="ParB_N"/>
    <property type="match status" value="1"/>
</dbReference>
<dbReference type="SUPFAM" id="SSF109709">
    <property type="entry name" value="KorB DNA-binding domain-like"/>
    <property type="match status" value="1"/>
</dbReference>
<dbReference type="CDD" id="cd16393">
    <property type="entry name" value="SPO0J_N"/>
    <property type="match status" value="1"/>
</dbReference>
<dbReference type="InterPro" id="IPR057240">
    <property type="entry name" value="ParB_dimer_C"/>
</dbReference>
<feature type="domain" description="ParB-like N-terminal" evidence="5">
    <location>
        <begin position="6"/>
        <end position="96"/>
    </location>
</feature>
<evidence type="ECO:0000313" key="7">
    <source>
        <dbReference type="Proteomes" id="UP000183816"/>
    </source>
</evidence>
<dbReference type="RefSeq" id="WP_074482263.1">
    <property type="nucleotide sequence ID" value="NZ_FNJK01000003.1"/>
</dbReference>
<dbReference type="GO" id="GO:0045881">
    <property type="term" value="P:positive regulation of sporulation resulting in formation of a cellular spore"/>
    <property type="evidence" value="ECO:0007669"/>
    <property type="project" value="TreeGrafter"/>
</dbReference>
<dbReference type="Gene3D" id="1.10.10.2830">
    <property type="match status" value="1"/>
</dbReference>
<evidence type="ECO:0000259" key="5">
    <source>
        <dbReference type="SMART" id="SM00470"/>
    </source>
</evidence>
<evidence type="ECO:0000256" key="1">
    <source>
        <dbReference type="ARBA" id="ARBA00004453"/>
    </source>
</evidence>
<dbReference type="GO" id="GO:0009295">
    <property type="term" value="C:nucleoid"/>
    <property type="evidence" value="ECO:0007669"/>
    <property type="project" value="UniProtKB-SubCell"/>
</dbReference>
<proteinExistence type="inferred from homology"/>
<name>A0A1H0NAB8_STREI</name>
<dbReference type="Pfam" id="PF23552">
    <property type="entry name" value="ParB_C"/>
    <property type="match status" value="1"/>
</dbReference>
<dbReference type="PANTHER" id="PTHR33375">
    <property type="entry name" value="CHROMOSOME-PARTITIONING PROTEIN PARB-RELATED"/>
    <property type="match status" value="1"/>
</dbReference>
<evidence type="ECO:0000256" key="2">
    <source>
        <dbReference type="ARBA" id="ARBA00006295"/>
    </source>
</evidence>
<dbReference type="GO" id="GO:0003677">
    <property type="term" value="F:DNA binding"/>
    <property type="evidence" value="ECO:0007669"/>
    <property type="project" value="UniProtKB-KW"/>
</dbReference>
<dbReference type="SMART" id="SM00470">
    <property type="entry name" value="ParB"/>
    <property type="match status" value="1"/>
</dbReference>
<gene>
    <name evidence="6" type="ORF">SAMN05216347_10315</name>
</gene>
<keyword evidence="4" id="KW-0238">DNA-binding</keyword>
<comment type="subcellular location">
    <subcellularLocation>
        <location evidence="1">Cytoplasm</location>
        <location evidence="1">Nucleoid</location>
    </subcellularLocation>
</comment>
<dbReference type="InterPro" id="IPR036086">
    <property type="entry name" value="ParB/Sulfiredoxin_sf"/>
</dbReference>
<evidence type="ECO:0000256" key="4">
    <source>
        <dbReference type="ARBA" id="ARBA00023125"/>
    </source>
</evidence>
<dbReference type="Pfam" id="PF17762">
    <property type="entry name" value="HTH_ParB"/>
    <property type="match status" value="1"/>
</dbReference>
<dbReference type="NCBIfam" id="TIGR00180">
    <property type="entry name" value="parB_part"/>
    <property type="match status" value="1"/>
</dbReference>
<dbReference type="InterPro" id="IPR041468">
    <property type="entry name" value="HTH_ParB/Spo0J"/>
</dbReference>
<comment type="similarity">
    <text evidence="2">Belongs to the ParB family.</text>
</comment>
<evidence type="ECO:0000313" key="6">
    <source>
        <dbReference type="EMBL" id="SDO89230.1"/>
    </source>
</evidence>
<dbReference type="InterPro" id="IPR004437">
    <property type="entry name" value="ParB/RepB/Spo0J"/>
</dbReference>
<dbReference type="EMBL" id="FNJK01000003">
    <property type="protein sequence ID" value="SDO89230.1"/>
    <property type="molecule type" value="Genomic_DNA"/>
</dbReference>
<dbReference type="GO" id="GO:0007059">
    <property type="term" value="P:chromosome segregation"/>
    <property type="evidence" value="ECO:0007669"/>
    <property type="project" value="UniProtKB-KW"/>
</dbReference>
<dbReference type="FunFam" id="1.10.10.2830:FF:000001">
    <property type="entry name" value="Chromosome partitioning protein ParB"/>
    <property type="match status" value="1"/>
</dbReference>
<keyword evidence="3" id="KW-0159">Chromosome partition</keyword>
<dbReference type="InterPro" id="IPR050336">
    <property type="entry name" value="Chromosome_partition/occlusion"/>
</dbReference>
<organism evidence="6 7">
    <name type="scientific">Streptococcus equinus</name>
    <name type="common">Streptococcus bovis</name>
    <dbReference type="NCBI Taxonomy" id="1335"/>
    <lineage>
        <taxon>Bacteria</taxon>
        <taxon>Bacillati</taxon>
        <taxon>Bacillota</taxon>
        <taxon>Bacilli</taxon>
        <taxon>Lactobacillales</taxon>
        <taxon>Streptococcaceae</taxon>
        <taxon>Streptococcus</taxon>
    </lineage>
</organism>
<dbReference type="PANTHER" id="PTHR33375:SF1">
    <property type="entry name" value="CHROMOSOME-PARTITIONING PROTEIN PARB-RELATED"/>
    <property type="match status" value="1"/>
</dbReference>
<reference evidence="6 7" key="1">
    <citation type="submission" date="2016-10" db="EMBL/GenBank/DDBJ databases">
        <authorList>
            <person name="de Groot N.N."/>
        </authorList>
    </citation>
    <scope>NUCLEOTIDE SEQUENCE [LARGE SCALE GENOMIC DNA]</scope>
    <source>
        <strain evidence="6 7">Sb04</strain>
    </source>
</reference>
<accession>A0A1H0NAB8</accession>
<sequence>MIETLNLINIDDIAPNPYQPRLEFKQEELEELSRSIKANGLIQPIIVRKSAIFGYELIAGERRLKASKMAGLSEIPAIIKDISNKESMQLAIVENLQRSDLNPIEEAKAYQQLLDRNQMTHEELAQFMGKSRPYITNCLRLLNLPQSISKAVEKGDLSQGHARVLLTLKDEKEQQKWYQRIVSEEISVRKLEQLVKSGKKKKKSSKTNQKNIFIRHQEEELSKILGLPVTLSLSKSGFKGDLQLHFQSEEDLNRIINRLK</sequence>
<protein>
    <submittedName>
        <fullName evidence="6">Chromosome partitioning protein, ParB family</fullName>
    </submittedName>
</protein>
<dbReference type="InterPro" id="IPR003115">
    <property type="entry name" value="ParB_N"/>
</dbReference>
<dbReference type="SUPFAM" id="SSF110849">
    <property type="entry name" value="ParB/Sulfiredoxin"/>
    <property type="match status" value="1"/>
</dbReference>
<evidence type="ECO:0000256" key="3">
    <source>
        <dbReference type="ARBA" id="ARBA00022829"/>
    </source>
</evidence>
<dbReference type="GO" id="GO:0005694">
    <property type="term" value="C:chromosome"/>
    <property type="evidence" value="ECO:0007669"/>
    <property type="project" value="TreeGrafter"/>
</dbReference>
<dbReference type="AlphaFoldDB" id="A0A1H0NAB8"/>
<dbReference type="FunFam" id="3.90.1530.30:FF:000001">
    <property type="entry name" value="Chromosome partitioning protein ParB"/>
    <property type="match status" value="1"/>
</dbReference>